<evidence type="ECO:0000313" key="1">
    <source>
        <dbReference type="EMBL" id="KAL3272309.1"/>
    </source>
</evidence>
<proteinExistence type="predicted"/>
<reference evidence="1 2" key="1">
    <citation type="journal article" date="2021" name="BMC Biol.">
        <title>Horizontally acquired antibacterial genes associated with adaptive radiation of ladybird beetles.</title>
        <authorList>
            <person name="Li H.S."/>
            <person name="Tang X.F."/>
            <person name="Huang Y.H."/>
            <person name="Xu Z.Y."/>
            <person name="Chen M.L."/>
            <person name="Du X.Y."/>
            <person name="Qiu B.Y."/>
            <person name="Chen P.T."/>
            <person name="Zhang W."/>
            <person name="Slipinski A."/>
            <person name="Escalona H.E."/>
            <person name="Waterhouse R.M."/>
            <person name="Zwick A."/>
            <person name="Pang H."/>
        </authorList>
    </citation>
    <scope>NUCLEOTIDE SEQUENCE [LARGE SCALE GENOMIC DNA]</scope>
    <source>
        <strain evidence="1">SYSU2018</strain>
    </source>
</reference>
<name>A0ABD2N0Z1_9CUCU</name>
<accession>A0ABD2N0Z1</accession>
<protein>
    <submittedName>
        <fullName evidence="1">Uncharacterized protein</fullName>
    </submittedName>
</protein>
<dbReference type="EMBL" id="JABFTP020000047">
    <property type="protein sequence ID" value="KAL3272309.1"/>
    <property type="molecule type" value="Genomic_DNA"/>
</dbReference>
<organism evidence="1 2">
    <name type="scientific">Cryptolaemus montrouzieri</name>
    <dbReference type="NCBI Taxonomy" id="559131"/>
    <lineage>
        <taxon>Eukaryota</taxon>
        <taxon>Metazoa</taxon>
        <taxon>Ecdysozoa</taxon>
        <taxon>Arthropoda</taxon>
        <taxon>Hexapoda</taxon>
        <taxon>Insecta</taxon>
        <taxon>Pterygota</taxon>
        <taxon>Neoptera</taxon>
        <taxon>Endopterygota</taxon>
        <taxon>Coleoptera</taxon>
        <taxon>Polyphaga</taxon>
        <taxon>Cucujiformia</taxon>
        <taxon>Coccinelloidea</taxon>
        <taxon>Coccinellidae</taxon>
        <taxon>Scymninae</taxon>
        <taxon>Scymnini</taxon>
        <taxon>Cryptolaemus</taxon>
    </lineage>
</organism>
<keyword evidence="2" id="KW-1185">Reference proteome</keyword>
<sequence>MMIPEMNGTVTICLHGKTNIILLLVAEKIDIAAEVKLNFTCHECQANNNMLANIEGHLQNRETNLRFAEYSSLKRQKCSKQMWREGREALCKICSELNHRR</sequence>
<comment type="caution">
    <text evidence="1">The sequence shown here is derived from an EMBL/GenBank/DDBJ whole genome shotgun (WGS) entry which is preliminary data.</text>
</comment>
<dbReference type="AlphaFoldDB" id="A0ABD2N0Z1"/>
<dbReference type="Proteomes" id="UP001516400">
    <property type="component" value="Unassembled WGS sequence"/>
</dbReference>
<evidence type="ECO:0000313" key="2">
    <source>
        <dbReference type="Proteomes" id="UP001516400"/>
    </source>
</evidence>
<gene>
    <name evidence="1" type="ORF">HHI36_024067</name>
</gene>